<gene>
    <name evidence="2" type="ORF">GCM10022287_15070</name>
</gene>
<accession>A0ABP7ZYE9</accession>
<feature type="transmembrane region" description="Helical" evidence="1">
    <location>
        <begin position="7"/>
        <end position="26"/>
    </location>
</feature>
<keyword evidence="1" id="KW-0812">Transmembrane</keyword>
<keyword evidence="1" id="KW-1133">Transmembrane helix</keyword>
<feature type="transmembrane region" description="Helical" evidence="1">
    <location>
        <begin position="161"/>
        <end position="182"/>
    </location>
</feature>
<protein>
    <submittedName>
        <fullName evidence="2">HXXEE domain-containing protein</fullName>
    </submittedName>
</protein>
<keyword evidence="3" id="KW-1185">Reference proteome</keyword>
<evidence type="ECO:0000256" key="1">
    <source>
        <dbReference type="SAM" id="Phobius"/>
    </source>
</evidence>
<name>A0ABP7ZYE9_9MICO</name>
<feature type="transmembrane region" description="Helical" evidence="1">
    <location>
        <begin position="78"/>
        <end position="99"/>
    </location>
</feature>
<reference evidence="3" key="1">
    <citation type="journal article" date="2019" name="Int. J. Syst. Evol. Microbiol.">
        <title>The Global Catalogue of Microorganisms (GCM) 10K type strain sequencing project: providing services to taxonomists for standard genome sequencing and annotation.</title>
        <authorList>
            <consortium name="The Broad Institute Genomics Platform"/>
            <consortium name="The Broad Institute Genome Sequencing Center for Infectious Disease"/>
            <person name="Wu L."/>
            <person name="Ma J."/>
        </authorList>
    </citation>
    <scope>NUCLEOTIDE SEQUENCE [LARGE SCALE GENOMIC DNA]</scope>
    <source>
        <strain evidence="3">JCM 17591</strain>
    </source>
</reference>
<dbReference type="Pfam" id="PF13787">
    <property type="entry name" value="HXXEE"/>
    <property type="match status" value="1"/>
</dbReference>
<sequence length="201" mass="22393">MNFLGKYALYILTGLGVIVAVWLIVGWTTMPLMWHTSALMFIAIVLHLWEEQRLPGGFTHMISEKIGFTQVNPHFGDLVLMMLVILVGLGPLFFPAVIFLQLAPLILGMAEALAHTVTILLFKMKRPYTPGMATAVFVMLPISITGIVLGYQHNLIAGLDWLWAVLFMFGSVIICQFTVVRVSGVRYRDFLKGVVGNLRNS</sequence>
<dbReference type="Proteomes" id="UP001501079">
    <property type="component" value="Unassembled WGS sequence"/>
</dbReference>
<organism evidence="2 3">
    <name type="scientific">Gryllotalpicola koreensis</name>
    <dbReference type="NCBI Taxonomy" id="993086"/>
    <lineage>
        <taxon>Bacteria</taxon>
        <taxon>Bacillati</taxon>
        <taxon>Actinomycetota</taxon>
        <taxon>Actinomycetes</taxon>
        <taxon>Micrococcales</taxon>
        <taxon>Microbacteriaceae</taxon>
        <taxon>Gryllotalpicola</taxon>
    </lineage>
</organism>
<comment type="caution">
    <text evidence="2">The sequence shown here is derived from an EMBL/GenBank/DDBJ whole genome shotgun (WGS) entry which is preliminary data.</text>
</comment>
<proteinExistence type="predicted"/>
<dbReference type="InterPro" id="IPR025671">
    <property type="entry name" value="HXXEE"/>
</dbReference>
<dbReference type="EMBL" id="BAABBW010000002">
    <property type="protein sequence ID" value="GAA4173118.1"/>
    <property type="molecule type" value="Genomic_DNA"/>
</dbReference>
<dbReference type="RefSeq" id="WP_344752893.1">
    <property type="nucleotide sequence ID" value="NZ_BAABBW010000002.1"/>
</dbReference>
<evidence type="ECO:0000313" key="2">
    <source>
        <dbReference type="EMBL" id="GAA4173118.1"/>
    </source>
</evidence>
<keyword evidence="1" id="KW-0472">Membrane</keyword>
<feature type="transmembrane region" description="Helical" evidence="1">
    <location>
        <begin position="129"/>
        <end position="149"/>
    </location>
</feature>
<evidence type="ECO:0000313" key="3">
    <source>
        <dbReference type="Proteomes" id="UP001501079"/>
    </source>
</evidence>